<keyword evidence="2" id="KW-1185">Reference proteome</keyword>
<sequence>MKPHVIQLVQQLKQEDYGKHMNYATFMQESMEDETMADRLIFSDESTFHVSGKVNRYYSRIWGMEKPSTVIEHERGSAKVNVFCATSSRKLYGSFFFSERSVISNVYLDMLEVWLMPQLDSDSTGYIFQQDEAQPTLEYGGSHIFKPTSSKALDRSKWRCRLCLLLLAAEISGLDTLRFFFYGVM</sequence>
<evidence type="ECO:0000313" key="2">
    <source>
        <dbReference type="Proteomes" id="UP000499080"/>
    </source>
</evidence>
<dbReference type="PANTHER" id="PTHR47326">
    <property type="entry name" value="TRANSPOSABLE ELEMENT TC3 TRANSPOSASE-LIKE PROTEIN"/>
    <property type="match status" value="1"/>
</dbReference>
<dbReference type="Proteomes" id="UP000499080">
    <property type="component" value="Unassembled WGS sequence"/>
</dbReference>
<dbReference type="InterPro" id="IPR036397">
    <property type="entry name" value="RNaseH_sf"/>
</dbReference>
<reference evidence="1 2" key="1">
    <citation type="journal article" date="2019" name="Sci. Rep.">
        <title>Orb-weaving spider Araneus ventricosus genome elucidates the spidroin gene catalogue.</title>
        <authorList>
            <person name="Kono N."/>
            <person name="Nakamura H."/>
            <person name="Ohtoshi R."/>
            <person name="Moran D.A.P."/>
            <person name="Shinohara A."/>
            <person name="Yoshida Y."/>
            <person name="Fujiwara M."/>
            <person name="Mori M."/>
            <person name="Tomita M."/>
            <person name="Arakawa K."/>
        </authorList>
    </citation>
    <scope>NUCLEOTIDE SEQUENCE [LARGE SCALE GENOMIC DNA]</scope>
</reference>
<proteinExistence type="predicted"/>
<dbReference type="AlphaFoldDB" id="A0A4Y2DT66"/>
<gene>
    <name evidence="1" type="ORF">AVEN_30199_1</name>
</gene>
<protein>
    <submittedName>
        <fullName evidence="1">Uncharacterized protein</fullName>
    </submittedName>
</protein>
<dbReference type="Gene3D" id="3.30.420.10">
    <property type="entry name" value="Ribonuclease H-like superfamily/Ribonuclease H"/>
    <property type="match status" value="1"/>
</dbReference>
<comment type="caution">
    <text evidence="1">The sequence shown here is derived from an EMBL/GenBank/DDBJ whole genome shotgun (WGS) entry which is preliminary data.</text>
</comment>
<name>A0A4Y2DT66_ARAVE</name>
<dbReference type="GO" id="GO:0003676">
    <property type="term" value="F:nucleic acid binding"/>
    <property type="evidence" value="ECO:0007669"/>
    <property type="project" value="InterPro"/>
</dbReference>
<organism evidence="1 2">
    <name type="scientific">Araneus ventricosus</name>
    <name type="common">Orbweaver spider</name>
    <name type="synonym">Epeira ventricosa</name>
    <dbReference type="NCBI Taxonomy" id="182803"/>
    <lineage>
        <taxon>Eukaryota</taxon>
        <taxon>Metazoa</taxon>
        <taxon>Ecdysozoa</taxon>
        <taxon>Arthropoda</taxon>
        <taxon>Chelicerata</taxon>
        <taxon>Arachnida</taxon>
        <taxon>Araneae</taxon>
        <taxon>Araneomorphae</taxon>
        <taxon>Entelegynae</taxon>
        <taxon>Araneoidea</taxon>
        <taxon>Araneidae</taxon>
        <taxon>Araneus</taxon>
    </lineage>
</organism>
<accession>A0A4Y2DT66</accession>
<dbReference type="EMBL" id="BGPR01000411">
    <property type="protein sequence ID" value="GBM18795.1"/>
    <property type="molecule type" value="Genomic_DNA"/>
</dbReference>
<dbReference type="PANTHER" id="PTHR47326:SF1">
    <property type="entry name" value="HTH PSQ-TYPE DOMAIN-CONTAINING PROTEIN"/>
    <property type="match status" value="1"/>
</dbReference>
<evidence type="ECO:0000313" key="1">
    <source>
        <dbReference type="EMBL" id="GBM18795.1"/>
    </source>
</evidence>